<dbReference type="PROSITE" id="PS50404">
    <property type="entry name" value="GST_NTER"/>
    <property type="match status" value="1"/>
</dbReference>
<evidence type="ECO:0000259" key="1">
    <source>
        <dbReference type="PROSITE" id="PS50404"/>
    </source>
</evidence>
<dbReference type="PROSITE" id="PS51354">
    <property type="entry name" value="GLUTAREDOXIN_2"/>
    <property type="match status" value="1"/>
</dbReference>
<organism evidence="2 3">
    <name type="scientific">Nitrincola tibetensis</name>
    <dbReference type="NCBI Taxonomy" id="2219697"/>
    <lineage>
        <taxon>Bacteria</taxon>
        <taxon>Pseudomonadati</taxon>
        <taxon>Pseudomonadota</taxon>
        <taxon>Gammaproteobacteria</taxon>
        <taxon>Oceanospirillales</taxon>
        <taxon>Oceanospirillaceae</taxon>
        <taxon>Nitrincola</taxon>
    </lineage>
</organism>
<dbReference type="InterPro" id="IPR004045">
    <property type="entry name" value="Glutathione_S-Trfase_N"/>
</dbReference>
<dbReference type="CDD" id="cd00570">
    <property type="entry name" value="GST_N_family"/>
    <property type="match status" value="1"/>
</dbReference>
<sequence>MTIILYQFPISHYCEKVRWALDFKGLTYKTENLLPGAHVGKIKELTNQTSVPVLQLDQQVLVGSSAILEFLEARYPQPALMPSDVVLKEQVLDWEKRLDEVGGPAVRLFCYFHLLQTPKQVTPLLTANQAFYKRWLFTLMFSKVEAVMKKRMGINAHNATKAEKDILELLTEINERLLSNPFLVGDAFSRADLTASALFAPMFQPEAYPVPWPKEHDLVKPYQEWMQSNRPLLKPLETMYSNHRLRHSQ</sequence>
<dbReference type="OrthoDB" id="5242791at2"/>
<dbReference type="PANTHER" id="PTHR42673:SF4">
    <property type="entry name" value="MALEYLACETOACETATE ISOMERASE"/>
    <property type="match status" value="1"/>
</dbReference>
<dbReference type="Pfam" id="PF00043">
    <property type="entry name" value="GST_C"/>
    <property type="match status" value="1"/>
</dbReference>
<dbReference type="InterPro" id="IPR040079">
    <property type="entry name" value="Glutathione_S-Trfase"/>
</dbReference>
<dbReference type="InterPro" id="IPR004046">
    <property type="entry name" value="GST_C"/>
</dbReference>
<dbReference type="Gene3D" id="1.20.1050.10">
    <property type="match status" value="1"/>
</dbReference>
<dbReference type="InterPro" id="IPR036282">
    <property type="entry name" value="Glutathione-S-Trfase_C_sf"/>
</dbReference>
<feature type="domain" description="GST N-terminal" evidence="1">
    <location>
        <begin position="1"/>
        <end position="79"/>
    </location>
</feature>
<dbReference type="SUPFAM" id="SSF47616">
    <property type="entry name" value="GST C-terminal domain-like"/>
    <property type="match status" value="1"/>
</dbReference>
<proteinExistence type="predicted"/>
<dbReference type="SUPFAM" id="SSF52833">
    <property type="entry name" value="Thioredoxin-like"/>
    <property type="match status" value="1"/>
</dbReference>
<dbReference type="Proteomes" id="UP000250744">
    <property type="component" value="Unassembled WGS sequence"/>
</dbReference>
<dbReference type="PANTHER" id="PTHR42673">
    <property type="entry name" value="MALEYLACETOACETATE ISOMERASE"/>
    <property type="match status" value="1"/>
</dbReference>
<dbReference type="SFLD" id="SFLDS00019">
    <property type="entry name" value="Glutathione_Transferase_(cytos"/>
    <property type="match status" value="1"/>
</dbReference>
<dbReference type="AlphaFoldDB" id="A0A364NLT9"/>
<protein>
    <submittedName>
        <fullName evidence="2">Glutathione S-transferase</fullName>
    </submittedName>
</protein>
<keyword evidence="3" id="KW-1185">Reference proteome</keyword>
<accession>A0A364NLT9</accession>
<dbReference type="GO" id="GO:0006559">
    <property type="term" value="P:L-phenylalanine catabolic process"/>
    <property type="evidence" value="ECO:0007669"/>
    <property type="project" value="TreeGrafter"/>
</dbReference>
<gene>
    <name evidence="2" type="ORF">DN062_09865</name>
</gene>
<reference evidence="2 3" key="1">
    <citation type="submission" date="2018-06" db="EMBL/GenBank/DDBJ databases">
        <title>Nitrincola tibetense sp. nov., isolated from Lake XuguoCo on Tibetan Plateau.</title>
        <authorList>
            <person name="Xing P."/>
        </authorList>
    </citation>
    <scope>NUCLEOTIDE SEQUENCE [LARGE SCALE GENOMIC DNA]</scope>
    <source>
        <strain evidence="3">xg18</strain>
    </source>
</reference>
<evidence type="ECO:0000313" key="2">
    <source>
        <dbReference type="EMBL" id="RAU18079.1"/>
    </source>
</evidence>
<dbReference type="Pfam" id="PF13417">
    <property type="entry name" value="GST_N_3"/>
    <property type="match status" value="1"/>
</dbReference>
<dbReference type="GO" id="GO:0016034">
    <property type="term" value="F:maleylacetoacetate isomerase activity"/>
    <property type="evidence" value="ECO:0007669"/>
    <property type="project" value="TreeGrafter"/>
</dbReference>
<dbReference type="GO" id="GO:0006749">
    <property type="term" value="P:glutathione metabolic process"/>
    <property type="evidence" value="ECO:0007669"/>
    <property type="project" value="TreeGrafter"/>
</dbReference>
<dbReference type="InterPro" id="IPR036249">
    <property type="entry name" value="Thioredoxin-like_sf"/>
</dbReference>
<keyword evidence="2" id="KW-0808">Transferase</keyword>
<dbReference type="GO" id="GO:0004364">
    <property type="term" value="F:glutathione transferase activity"/>
    <property type="evidence" value="ECO:0007669"/>
    <property type="project" value="TreeGrafter"/>
</dbReference>
<name>A0A364NLT9_9GAMM</name>
<comment type="caution">
    <text evidence="2">The sequence shown here is derived from an EMBL/GenBank/DDBJ whole genome shotgun (WGS) entry which is preliminary data.</text>
</comment>
<evidence type="ECO:0000313" key="3">
    <source>
        <dbReference type="Proteomes" id="UP000250744"/>
    </source>
</evidence>
<dbReference type="Gene3D" id="3.40.30.10">
    <property type="entry name" value="Glutaredoxin"/>
    <property type="match status" value="1"/>
</dbReference>
<dbReference type="EMBL" id="QKRX01000006">
    <property type="protein sequence ID" value="RAU18079.1"/>
    <property type="molecule type" value="Genomic_DNA"/>
</dbReference>
<dbReference type="RefSeq" id="WP_112159162.1">
    <property type="nucleotide sequence ID" value="NZ_QKRX01000006.1"/>
</dbReference>